<evidence type="ECO:0000259" key="4">
    <source>
        <dbReference type="PROSITE" id="PS51253"/>
    </source>
</evidence>
<accession>A0A4Y2JRX1</accession>
<dbReference type="Pfam" id="PF04218">
    <property type="entry name" value="CENP-B_N"/>
    <property type="match status" value="1"/>
</dbReference>
<dbReference type="Proteomes" id="UP000499080">
    <property type="component" value="Unassembled WGS sequence"/>
</dbReference>
<dbReference type="InterPro" id="IPR007889">
    <property type="entry name" value="HTH_Psq"/>
</dbReference>
<dbReference type="InterPro" id="IPR036388">
    <property type="entry name" value="WH-like_DNA-bd_sf"/>
</dbReference>
<feature type="domain" description="HTH CENPB-type" evidence="4">
    <location>
        <begin position="58"/>
        <end position="138"/>
    </location>
</feature>
<evidence type="ECO:0000313" key="6">
    <source>
        <dbReference type="Proteomes" id="UP000499080"/>
    </source>
</evidence>
<dbReference type="EMBL" id="BGPR01003856">
    <property type="protein sequence ID" value="GBM93171.1"/>
    <property type="molecule type" value="Genomic_DNA"/>
</dbReference>
<keyword evidence="6" id="KW-1185">Reference proteome</keyword>
<comment type="caution">
    <text evidence="5">The sequence shown here is derived from an EMBL/GenBank/DDBJ whole genome shotgun (WGS) entry which is preliminary data.</text>
</comment>
<proteinExistence type="predicted"/>
<reference evidence="5 6" key="1">
    <citation type="journal article" date="2019" name="Sci. Rep.">
        <title>Orb-weaving spider Araneus ventricosus genome elucidates the spidroin gene catalogue.</title>
        <authorList>
            <person name="Kono N."/>
            <person name="Nakamura H."/>
            <person name="Ohtoshi R."/>
            <person name="Moran D.A.P."/>
            <person name="Shinohara A."/>
            <person name="Yoshida Y."/>
            <person name="Fujiwara M."/>
            <person name="Mori M."/>
            <person name="Tomita M."/>
            <person name="Arakawa K."/>
        </authorList>
    </citation>
    <scope>NUCLEOTIDE SEQUENCE [LARGE SCALE GENOMIC DNA]</scope>
</reference>
<gene>
    <name evidence="5" type="primary">TIGD1_38</name>
    <name evidence="5" type="ORF">AVEN_181969_1</name>
</gene>
<keyword evidence="3" id="KW-0539">Nucleus</keyword>
<dbReference type="InterPro" id="IPR006600">
    <property type="entry name" value="HTH_CenpB_DNA-bd_dom"/>
</dbReference>
<dbReference type="SMART" id="SM00674">
    <property type="entry name" value="CENPB"/>
    <property type="match status" value="1"/>
</dbReference>
<dbReference type="InterPro" id="IPR050863">
    <property type="entry name" value="CenT-Element_Derived"/>
</dbReference>
<dbReference type="AlphaFoldDB" id="A0A4Y2JRX1"/>
<evidence type="ECO:0000313" key="5">
    <source>
        <dbReference type="EMBL" id="GBM93171.1"/>
    </source>
</evidence>
<evidence type="ECO:0000256" key="2">
    <source>
        <dbReference type="ARBA" id="ARBA00023125"/>
    </source>
</evidence>
<comment type="subcellular location">
    <subcellularLocation>
        <location evidence="1">Nucleus</location>
    </subcellularLocation>
</comment>
<dbReference type="SUPFAM" id="SSF46689">
    <property type="entry name" value="Homeodomain-like"/>
    <property type="match status" value="2"/>
</dbReference>
<dbReference type="PANTHER" id="PTHR19303:SF73">
    <property type="entry name" value="PROTEIN PDC2"/>
    <property type="match status" value="1"/>
</dbReference>
<protein>
    <submittedName>
        <fullName evidence="5">Tigger transposable element-derived protein 1</fullName>
    </submittedName>
</protein>
<organism evidence="5 6">
    <name type="scientific">Araneus ventricosus</name>
    <name type="common">Orbweaver spider</name>
    <name type="synonym">Epeira ventricosa</name>
    <dbReference type="NCBI Taxonomy" id="182803"/>
    <lineage>
        <taxon>Eukaryota</taxon>
        <taxon>Metazoa</taxon>
        <taxon>Ecdysozoa</taxon>
        <taxon>Arthropoda</taxon>
        <taxon>Chelicerata</taxon>
        <taxon>Arachnida</taxon>
        <taxon>Araneae</taxon>
        <taxon>Araneomorphae</taxon>
        <taxon>Entelegynae</taxon>
        <taxon>Araneoidea</taxon>
        <taxon>Araneidae</taxon>
        <taxon>Araneus</taxon>
    </lineage>
</organism>
<dbReference type="GO" id="GO:0005634">
    <property type="term" value="C:nucleus"/>
    <property type="evidence" value="ECO:0007669"/>
    <property type="project" value="UniProtKB-SubCell"/>
</dbReference>
<sequence>MISLETKIQILDRLKCGEGSSSVAKHFDLNEATVRTIKKNEEKIRACVAAGSPLSMKRTSYARDTTMELMEKALILWVEDNIQKKMPIDGNAIRHKAVNIFNSIKAKQSSSSNKTIEFSGSKGWFEKFKKRFSLNNVKMRGEVASTDEKADKECPKKLHKITEENIYNPGQVFDTDKTDMFGKRMPYMKYLSQTERSAVELNALCNNSSSDCPMKPMLINHSSNGCDAVLTRHNIPILENECYIPTLENEYSEITRLQHQVRGEGLDDTASNELEDSMVDTELNAAELVETVIDSVPYKFETDSHERVSKLTLSIIDKGLALAKELEIFFVENDPNIERSLKFQRELHTCLAPYHEIYKELSKDSRQSLITDFFKKVPAISKQNEVEKNSEYEQISNSRSKYPTKIEKGILLTSEDEIK</sequence>
<evidence type="ECO:0000256" key="1">
    <source>
        <dbReference type="ARBA" id="ARBA00004123"/>
    </source>
</evidence>
<dbReference type="OrthoDB" id="6425361at2759"/>
<name>A0A4Y2JRX1_ARAVE</name>
<dbReference type="Gene3D" id="1.10.10.10">
    <property type="entry name" value="Winged helix-like DNA-binding domain superfamily/Winged helix DNA-binding domain"/>
    <property type="match status" value="1"/>
</dbReference>
<dbReference type="PANTHER" id="PTHR19303">
    <property type="entry name" value="TRANSPOSON"/>
    <property type="match status" value="1"/>
</dbReference>
<dbReference type="Gene3D" id="1.10.10.60">
    <property type="entry name" value="Homeodomain-like"/>
    <property type="match status" value="1"/>
</dbReference>
<keyword evidence="2" id="KW-0238">DNA-binding</keyword>
<dbReference type="InterPro" id="IPR009057">
    <property type="entry name" value="Homeodomain-like_sf"/>
</dbReference>
<dbReference type="Pfam" id="PF03221">
    <property type="entry name" value="HTH_Tnp_Tc5"/>
    <property type="match status" value="1"/>
</dbReference>
<dbReference type="GO" id="GO:0003677">
    <property type="term" value="F:DNA binding"/>
    <property type="evidence" value="ECO:0007669"/>
    <property type="project" value="UniProtKB-KW"/>
</dbReference>
<dbReference type="PROSITE" id="PS51253">
    <property type="entry name" value="HTH_CENPB"/>
    <property type="match status" value="1"/>
</dbReference>
<evidence type="ECO:0000256" key="3">
    <source>
        <dbReference type="ARBA" id="ARBA00023242"/>
    </source>
</evidence>